<protein>
    <submittedName>
        <fullName evidence="4">D-alanyl-D-alanine carboxypeptidase / D-alanyl-D-alanine-endopeptidase (Penicillin-binding protein 4)</fullName>
    </submittedName>
</protein>
<dbReference type="NCBIfam" id="TIGR00666">
    <property type="entry name" value="PBP4"/>
    <property type="match status" value="1"/>
</dbReference>
<dbReference type="STRING" id="645274.SAMN04487901_10575"/>
<proteinExistence type="inferred from homology"/>
<dbReference type="InterPro" id="IPR000667">
    <property type="entry name" value="Peptidase_S13"/>
</dbReference>
<dbReference type="EMBL" id="FNCQ01000005">
    <property type="protein sequence ID" value="SDG54205.1"/>
    <property type="molecule type" value="Genomic_DNA"/>
</dbReference>
<keyword evidence="4" id="KW-0121">Carboxypeptidase</keyword>
<dbReference type="AlphaFoldDB" id="A0A1G7V2V1"/>
<evidence type="ECO:0000313" key="5">
    <source>
        <dbReference type="Proteomes" id="UP000198779"/>
    </source>
</evidence>
<name>A0A1G7V2V1_9BACT</name>
<dbReference type="Pfam" id="PF02113">
    <property type="entry name" value="Peptidase_S13"/>
    <property type="match status" value="2"/>
</dbReference>
<dbReference type="PRINTS" id="PR00922">
    <property type="entry name" value="DADACBPTASE3"/>
</dbReference>
<feature type="signal peptide" evidence="3">
    <location>
        <begin position="1"/>
        <end position="19"/>
    </location>
</feature>
<reference evidence="5" key="1">
    <citation type="submission" date="2016-10" db="EMBL/GenBank/DDBJ databases">
        <authorList>
            <person name="Varghese N."/>
            <person name="Submissions S."/>
        </authorList>
    </citation>
    <scope>NUCLEOTIDE SEQUENCE [LARGE SCALE GENOMIC DNA]</scope>
    <source>
        <strain evidence="5">BP1-148</strain>
    </source>
</reference>
<accession>A0A1G7V2V1</accession>
<evidence type="ECO:0000313" key="4">
    <source>
        <dbReference type="EMBL" id="SDG54205.1"/>
    </source>
</evidence>
<dbReference type="Gene3D" id="3.50.80.20">
    <property type="entry name" value="D-Ala-D-Ala carboxypeptidase C, peptidase S13"/>
    <property type="match status" value="1"/>
</dbReference>
<keyword evidence="4" id="KW-0645">Protease</keyword>
<keyword evidence="3" id="KW-0732">Signal</keyword>
<organism evidence="4 5">
    <name type="scientific">Prevotella communis</name>
    <dbReference type="NCBI Taxonomy" id="2913614"/>
    <lineage>
        <taxon>Bacteria</taxon>
        <taxon>Pseudomonadati</taxon>
        <taxon>Bacteroidota</taxon>
        <taxon>Bacteroidia</taxon>
        <taxon>Bacteroidales</taxon>
        <taxon>Prevotellaceae</taxon>
        <taxon>Prevotella</taxon>
    </lineage>
</organism>
<keyword evidence="5" id="KW-1185">Reference proteome</keyword>
<dbReference type="GO" id="GO:0000270">
    <property type="term" value="P:peptidoglycan metabolic process"/>
    <property type="evidence" value="ECO:0007669"/>
    <property type="project" value="TreeGrafter"/>
</dbReference>
<dbReference type="SUPFAM" id="SSF56601">
    <property type="entry name" value="beta-lactamase/transpeptidase-like"/>
    <property type="match status" value="1"/>
</dbReference>
<dbReference type="GO" id="GO:0004185">
    <property type="term" value="F:serine-type carboxypeptidase activity"/>
    <property type="evidence" value="ECO:0007669"/>
    <property type="project" value="InterPro"/>
</dbReference>
<evidence type="ECO:0000256" key="2">
    <source>
        <dbReference type="ARBA" id="ARBA00022801"/>
    </source>
</evidence>
<dbReference type="RefSeq" id="WP_091816106.1">
    <property type="nucleotide sequence ID" value="NZ_FNCQ01000005.1"/>
</dbReference>
<dbReference type="GO" id="GO:0006508">
    <property type="term" value="P:proteolysis"/>
    <property type="evidence" value="ECO:0007669"/>
    <property type="project" value="InterPro"/>
</dbReference>
<evidence type="ECO:0000256" key="3">
    <source>
        <dbReference type="SAM" id="SignalP"/>
    </source>
</evidence>
<comment type="similarity">
    <text evidence="1">Belongs to the peptidase S13 family.</text>
</comment>
<keyword evidence="2" id="KW-0378">Hydrolase</keyword>
<dbReference type="PANTHER" id="PTHR30023:SF0">
    <property type="entry name" value="PENICILLIN-SENSITIVE CARBOXYPEPTIDASE A"/>
    <property type="match status" value="1"/>
</dbReference>
<dbReference type="InterPro" id="IPR012338">
    <property type="entry name" value="Beta-lactam/transpept-like"/>
</dbReference>
<evidence type="ECO:0000256" key="1">
    <source>
        <dbReference type="ARBA" id="ARBA00006096"/>
    </source>
</evidence>
<gene>
    <name evidence="4" type="ORF">SAMN04487901_10575</name>
</gene>
<dbReference type="Gene3D" id="3.40.710.10">
    <property type="entry name" value="DD-peptidase/beta-lactamase superfamily"/>
    <property type="match status" value="1"/>
</dbReference>
<feature type="chain" id="PRO_5011432387" evidence="3">
    <location>
        <begin position="20"/>
        <end position="406"/>
    </location>
</feature>
<dbReference type="Proteomes" id="UP000198779">
    <property type="component" value="Unassembled WGS sequence"/>
</dbReference>
<dbReference type="PANTHER" id="PTHR30023">
    <property type="entry name" value="D-ALANYL-D-ALANINE CARBOXYPEPTIDASE"/>
    <property type="match status" value="1"/>
</dbReference>
<sequence length="406" mass="45714">MKKRTILGLFWLLSVSLYAQTEQIVSEPTSTSDTTELQLPWPQQMQSQLDSMMRDPLLDYTQMGLMVWDLTDDCQLFGMNQRQLLRPASTMKLVTAITALDYLGTNYHYTTSLYYKGDITDHTLQGDLYCVGGLDPSFSYGDLDAFAQSVKQQGIDTIRGSIIADNTLKDTLKWGEGWCWDDDNPTLSPLLVDRKDNFLLQFINALSRYDIVLQDITIREGKVDEDAILLSQHKTSIDQILLRMMKDSDNLYAESMYYQIAAHSNHPGKALYAQRQEKALMERAGLNSSRYKLADGSGLSLYNYLSAECLLRLLRYAYQHKPIYQHLLPSLPVAGEDGTLKKRMLDTHAEGNVQAKTGTLTGIISLAGYCTASNGHRLCFAMINQGALSGKAARNYQDKICDILCE</sequence>